<protein>
    <submittedName>
        <fullName evidence="1">Uncharacterized protein</fullName>
    </submittedName>
</protein>
<dbReference type="EMBL" id="BMJJ01000002">
    <property type="protein sequence ID" value="GGD08368.1"/>
    <property type="molecule type" value="Genomic_DNA"/>
</dbReference>
<dbReference type="AlphaFoldDB" id="A0A916XTK6"/>
<evidence type="ECO:0000313" key="1">
    <source>
        <dbReference type="EMBL" id="GGD08368.1"/>
    </source>
</evidence>
<gene>
    <name evidence="1" type="ORF">GCM10011335_09040</name>
</gene>
<name>A0A916XTK6_9HYPH</name>
<sequence>MRMQTADDATGEPVMDAFESVEFELALDMQDLTEFSFEACVAHAAEVVGGEILFDMPTDGSIEDAARMAAVRIPHPTRDRILFVVLDEARSSLRVASSEEVGERFHGFARAFVSVLERIRDDLPDLRPVGSA</sequence>
<organism evidence="1 2">
    <name type="scientific">Aureimonas glaciei</name>
    <dbReference type="NCBI Taxonomy" id="1776957"/>
    <lineage>
        <taxon>Bacteria</taxon>
        <taxon>Pseudomonadati</taxon>
        <taxon>Pseudomonadota</taxon>
        <taxon>Alphaproteobacteria</taxon>
        <taxon>Hyphomicrobiales</taxon>
        <taxon>Aurantimonadaceae</taxon>
        <taxon>Aureimonas</taxon>
    </lineage>
</organism>
<reference evidence="1" key="2">
    <citation type="submission" date="2020-09" db="EMBL/GenBank/DDBJ databases">
        <authorList>
            <person name="Sun Q."/>
            <person name="Zhou Y."/>
        </authorList>
    </citation>
    <scope>NUCLEOTIDE SEQUENCE</scope>
    <source>
        <strain evidence="1">CGMCC 1.15493</strain>
    </source>
</reference>
<proteinExistence type="predicted"/>
<reference evidence="1" key="1">
    <citation type="journal article" date="2014" name="Int. J. Syst. Evol. Microbiol.">
        <title>Complete genome sequence of Corynebacterium casei LMG S-19264T (=DSM 44701T), isolated from a smear-ripened cheese.</title>
        <authorList>
            <consortium name="US DOE Joint Genome Institute (JGI-PGF)"/>
            <person name="Walter F."/>
            <person name="Albersmeier A."/>
            <person name="Kalinowski J."/>
            <person name="Ruckert C."/>
        </authorList>
    </citation>
    <scope>NUCLEOTIDE SEQUENCE</scope>
    <source>
        <strain evidence="1">CGMCC 1.15493</strain>
    </source>
</reference>
<keyword evidence="2" id="KW-1185">Reference proteome</keyword>
<dbReference type="Proteomes" id="UP000613160">
    <property type="component" value="Unassembled WGS sequence"/>
</dbReference>
<accession>A0A916XTK6</accession>
<evidence type="ECO:0000313" key="2">
    <source>
        <dbReference type="Proteomes" id="UP000613160"/>
    </source>
</evidence>
<comment type="caution">
    <text evidence="1">The sequence shown here is derived from an EMBL/GenBank/DDBJ whole genome shotgun (WGS) entry which is preliminary data.</text>
</comment>